<dbReference type="EMBL" id="PVWQ01000011">
    <property type="protein sequence ID" value="RDW68887.1"/>
    <property type="molecule type" value="Genomic_DNA"/>
</dbReference>
<evidence type="ECO:0000256" key="2">
    <source>
        <dbReference type="ARBA" id="ARBA00023015"/>
    </source>
</evidence>
<dbReference type="GO" id="GO:0000976">
    <property type="term" value="F:transcription cis-regulatory region binding"/>
    <property type="evidence" value="ECO:0007669"/>
    <property type="project" value="TreeGrafter"/>
</dbReference>
<keyword evidence="9" id="KW-1185">Reference proteome</keyword>
<dbReference type="OrthoDB" id="5418899at2759"/>
<reference evidence="8 9" key="1">
    <citation type="journal article" date="2018" name="IMA Fungus">
        <title>IMA Genome-F 9: Draft genome sequence of Annulohypoxylon stygium, Aspergillus mulundensis, Berkeleyomyces basicola (syn. Thielaviopsis basicola), Ceratocystis smalleyi, two Cercospora beticola strains, Coleophoma cylindrospora, Fusarium fracticaudum, Phialophora cf. hyalina, and Morchella septimelata.</title>
        <authorList>
            <person name="Wingfield B.D."/>
            <person name="Bills G.F."/>
            <person name="Dong Y."/>
            <person name="Huang W."/>
            <person name="Nel W.J."/>
            <person name="Swalarsk-Parry B.S."/>
            <person name="Vaghefi N."/>
            <person name="Wilken P.M."/>
            <person name="An Z."/>
            <person name="de Beer Z.W."/>
            <person name="De Vos L."/>
            <person name="Chen L."/>
            <person name="Duong T.A."/>
            <person name="Gao Y."/>
            <person name="Hammerbacher A."/>
            <person name="Kikkert J.R."/>
            <person name="Li Y."/>
            <person name="Li H."/>
            <person name="Li K."/>
            <person name="Li Q."/>
            <person name="Liu X."/>
            <person name="Ma X."/>
            <person name="Naidoo K."/>
            <person name="Pethybridge S.J."/>
            <person name="Sun J."/>
            <person name="Steenkamp E.T."/>
            <person name="van der Nest M.A."/>
            <person name="van Wyk S."/>
            <person name="Wingfield M.J."/>
            <person name="Xiong C."/>
            <person name="Yue Q."/>
            <person name="Zhang X."/>
        </authorList>
    </citation>
    <scope>NUCLEOTIDE SEQUENCE [LARGE SCALE GENOMIC DNA]</scope>
    <source>
        <strain evidence="8 9">DSM 5745</strain>
    </source>
</reference>
<evidence type="ECO:0000256" key="3">
    <source>
        <dbReference type="ARBA" id="ARBA00023125"/>
    </source>
</evidence>
<feature type="region of interest" description="Disordered" evidence="6">
    <location>
        <begin position="1"/>
        <end position="24"/>
    </location>
</feature>
<dbReference type="GO" id="GO:0000981">
    <property type="term" value="F:DNA-binding transcription factor activity, RNA polymerase II-specific"/>
    <property type="evidence" value="ECO:0007669"/>
    <property type="project" value="InterPro"/>
</dbReference>
<keyword evidence="4" id="KW-0804">Transcription</keyword>
<evidence type="ECO:0000256" key="1">
    <source>
        <dbReference type="ARBA" id="ARBA00004123"/>
    </source>
</evidence>
<organism evidence="8 9">
    <name type="scientific">Aspergillus mulundensis</name>
    <dbReference type="NCBI Taxonomy" id="1810919"/>
    <lineage>
        <taxon>Eukaryota</taxon>
        <taxon>Fungi</taxon>
        <taxon>Dikarya</taxon>
        <taxon>Ascomycota</taxon>
        <taxon>Pezizomycotina</taxon>
        <taxon>Eurotiomycetes</taxon>
        <taxon>Eurotiomycetidae</taxon>
        <taxon>Eurotiales</taxon>
        <taxon>Aspergillaceae</taxon>
        <taxon>Aspergillus</taxon>
        <taxon>Aspergillus subgen. Nidulantes</taxon>
    </lineage>
</organism>
<dbReference type="Pfam" id="PF00172">
    <property type="entry name" value="Zn_clus"/>
    <property type="match status" value="1"/>
</dbReference>
<gene>
    <name evidence="8" type="ORF">DSM5745_08647</name>
</gene>
<feature type="compositionally biased region" description="Polar residues" evidence="6">
    <location>
        <begin position="119"/>
        <end position="138"/>
    </location>
</feature>
<keyword evidence="5" id="KW-0539">Nucleus</keyword>
<protein>
    <recommendedName>
        <fullName evidence="7">Zn(2)-C6 fungal-type domain-containing protein</fullName>
    </recommendedName>
</protein>
<evidence type="ECO:0000313" key="9">
    <source>
        <dbReference type="Proteomes" id="UP000256690"/>
    </source>
</evidence>
<sequence>MTAIQPADTKGPRIKRESRSRKGCPECRSRKIKCDEQRPECGQCLKAGRVCRMVDSLFKPHSYTFLAQTPPKSKTQAAPAGENVSGRESTGNTPLHQQRLPVAAETEQPNARKAARTPPNKNNCAPSTSTWTSPGLPFQQESNLLSTASAGSRVPTADFEESYQDRCEIAFFFRHFCEGPGKWMDICGSQSYFSRNAVIFAHRNPLIRYAACALAAKQLGQTRQPEAHVRGTNRQRVVMKALIDTKLGFTWYGAKYYEKAIQLLAQQISSKDASTSSMSPNHIYGLSNIRPETNSDDADVALQIIAACILCQYEDVNATIQAWSGHLDGVFRLLRPHLPESACFQLCTTLPQPAESMDAVFWFFVVNDLMNAFVTHRKTRIGPENNALWCRMGLPLDRFGNLVIDGVGGMEQETLLYRALIRIMCQMVNSDIRDAAQWVMVSEKFDGWQKAVPPSFYVPTSWPPDDPELNPNPGSFARETWFASDISAITLAMYHMSRTILLTEQLNEPLVALSPNAHKDIGSYDDLRQEVRKHSVEIIAIMHAIPSERFQKYMLQPLYIAGRCLIDEQEQKELLNLLRTMAEDLGLFTDYRIQDLCEGWGMPYSGIDRRDGLGILT</sequence>
<evidence type="ECO:0000256" key="4">
    <source>
        <dbReference type="ARBA" id="ARBA00023163"/>
    </source>
</evidence>
<dbReference type="Gene3D" id="4.10.240.10">
    <property type="entry name" value="Zn(2)-C6 fungal-type DNA-binding domain"/>
    <property type="match status" value="1"/>
</dbReference>
<dbReference type="Proteomes" id="UP000256690">
    <property type="component" value="Unassembled WGS sequence"/>
</dbReference>
<keyword evidence="2" id="KW-0805">Transcription regulation</keyword>
<proteinExistence type="predicted"/>
<feature type="compositionally biased region" description="Polar residues" evidence="6">
    <location>
        <begin position="67"/>
        <end position="76"/>
    </location>
</feature>
<dbReference type="GO" id="GO:0008270">
    <property type="term" value="F:zinc ion binding"/>
    <property type="evidence" value="ECO:0007669"/>
    <property type="project" value="InterPro"/>
</dbReference>
<dbReference type="PANTHER" id="PTHR37534">
    <property type="entry name" value="TRANSCRIPTIONAL ACTIVATOR PROTEIN UGA3"/>
    <property type="match status" value="1"/>
</dbReference>
<dbReference type="SMART" id="SM00066">
    <property type="entry name" value="GAL4"/>
    <property type="match status" value="1"/>
</dbReference>
<dbReference type="PROSITE" id="PS50048">
    <property type="entry name" value="ZN2_CY6_FUNGAL_2"/>
    <property type="match status" value="1"/>
</dbReference>
<dbReference type="InterPro" id="IPR021858">
    <property type="entry name" value="Fun_TF"/>
</dbReference>
<dbReference type="InterPro" id="IPR001138">
    <property type="entry name" value="Zn2Cys6_DnaBD"/>
</dbReference>
<comment type="caution">
    <text evidence="8">The sequence shown here is derived from an EMBL/GenBank/DDBJ whole genome shotgun (WGS) entry which is preliminary data.</text>
</comment>
<accession>A0A3D8R4H9</accession>
<name>A0A3D8R4H9_9EURO</name>
<dbReference type="GO" id="GO:0045944">
    <property type="term" value="P:positive regulation of transcription by RNA polymerase II"/>
    <property type="evidence" value="ECO:0007669"/>
    <property type="project" value="TreeGrafter"/>
</dbReference>
<keyword evidence="3" id="KW-0238">DNA-binding</keyword>
<dbReference type="STRING" id="1810919.A0A3D8R4H9"/>
<dbReference type="AlphaFoldDB" id="A0A3D8R4H9"/>
<dbReference type="GeneID" id="38119017"/>
<dbReference type="InterPro" id="IPR036864">
    <property type="entry name" value="Zn2-C6_fun-type_DNA-bd_sf"/>
</dbReference>
<evidence type="ECO:0000259" key="7">
    <source>
        <dbReference type="PROSITE" id="PS50048"/>
    </source>
</evidence>
<evidence type="ECO:0000256" key="6">
    <source>
        <dbReference type="SAM" id="MobiDB-lite"/>
    </source>
</evidence>
<dbReference type="Pfam" id="PF11951">
    <property type="entry name" value="Fungal_trans_2"/>
    <property type="match status" value="1"/>
</dbReference>
<evidence type="ECO:0000313" key="8">
    <source>
        <dbReference type="EMBL" id="RDW68887.1"/>
    </source>
</evidence>
<comment type="subcellular location">
    <subcellularLocation>
        <location evidence="1">Nucleus</location>
    </subcellularLocation>
</comment>
<dbReference type="GO" id="GO:0005634">
    <property type="term" value="C:nucleus"/>
    <property type="evidence" value="ECO:0007669"/>
    <property type="project" value="UniProtKB-SubCell"/>
</dbReference>
<dbReference type="CDD" id="cd00067">
    <property type="entry name" value="GAL4"/>
    <property type="match status" value="1"/>
</dbReference>
<feature type="compositionally biased region" description="Polar residues" evidence="6">
    <location>
        <begin position="86"/>
        <end position="96"/>
    </location>
</feature>
<dbReference type="SUPFAM" id="SSF57701">
    <property type="entry name" value="Zn2/Cys6 DNA-binding domain"/>
    <property type="match status" value="1"/>
</dbReference>
<feature type="domain" description="Zn(2)-C6 fungal-type" evidence="7">
    <location>
        <begin position="23"/>
        <end position="53"/>
    </location>
</feature>
<dbReference type="PROSITE" id="PS00463">
    <property type="entry name" value="ZN2_CY6_FUNGAL_1"/>
    <property type="match status" value="1"/>
</dbReference>
<dbReference type="RefSeq" id="XP_026600676.1">
    <property type="nucleotide sequence ID" value="XM_026750663.1"/>
</dbReference>
<evidence type="ECO:0000256" key="5">
    <source>
        <dbReference type="ARBA" id="ARBA00023242"/>
    </source>
</evidence>
<dbReference type="PANTHER" id="PTHR37534:SF9">
    <property type="entry name" value="ZN(II)2CYS6 TRANSCRIPTION FACTOR (EUROFUNG)"/>
    <property type="match status" value="1"/>
</dbReference>
<feature type="region of interest" description="Disordered" evidence="6">
    <location>
        <begin position="67"/>
        <end position="138"/>
    </location>
</feature>